<evidence type="ECO:0000256" key="1">
    <source>
        <dbReference type="ARBA" id="ARBA00006926"/>
    </source>
</evidence>
<name>A0A9P4TSK7_9PEZI</name>
<keyword evidence="10" id="KW-1185">Reference proteome</keyword>
<evidence type="ECO:0000256" key="6">
    <source>
        <dbReference type="ARBA" id="ARBA00049091"/>
    </source>
</evidence>
<dbReference type="OrthoDB" id="446890at2759"/>
<dbReference type="InterPro" id="IPR036249">
    <property type="entry name" value="Thioredoxin-like_sf"/>
</dbReference>
<evidence type="ECO:0000256" key="7">
    <source>
        <dbReference type="PIRSR" id="PIRSR000303-1"/>
    </source>
</evidence>
<dbReference type="EMBL" id="MU007127">
    <property type="protein sequence ID" value="KAF2418506.1"/>
    <property type="molecule type" value="Genomic_DNA"/>
</dbReference>
<sequence length="173" mass="19601">MASATSFYDFKPLDKKGTAYPMSNLKNKVILVVNTASKCGFTVQFEGLEKLYKEVKAEYPDDFLILGFPCNQFGSQDPGTNDEIQSFCQLNYGVSFPVLGKIDVNGDKAEPLYEWMKKEKPGLLGLKRIKWNFEKFLVGRDGEVKNRWASNAKPENLKKDILEEIKKGKTSKV</sequence>
<dbReference type="PANTHER" id="PTHR11592">
    <property type="entry name" value="GLUTATHIONE PEROXIDASE"/>
    <property type="match status" value="1"/>
</dbReference>
<dbReference type="SUPFAM" id="SSF52833">
    <property type="entry name" value="Thioredoxin-like"/>
    <property type="match status" value="1"/>
</dbReference>
<dbReference type="PROSITE" id="PS00763">
    <property type="entry name" value="GLUTATHIONE_PEROXID_2"/>
    <property type="match status" value="1"/>
</dbReference>
<evidence type="ECO:0000256" key="8">
    <source>
        <dbReference type="RuleBase" id="RU000499"/>
    </source>
</evidence>
<gene>
    <name evidence="9" type="ORF">EJ08DRAFT_599458</name>
</gene>
<proteinExistence type="inferred from homology"/>
<evidence type="ECO:0000256" key="3">
    <source>
        <dbReference type="ARBA" id="ARBA00022862"/>
    </source>
</evidence>
<dbReference type="GO" id="GO:0034599">
    <property type="term" value="P:cellular response to oxidative stress"/>
    <property type="evidence" value="ECO:0007669"/>
    <property type="project" value="TreeGrafter"/>
</dbReference>
<organism evidence="9 10">
    <name type="scientific">Tothia fuscella</name>
    <dbReference type="NCBI Taxonomy" id="1048955"/>
    <lineage>
        <taxon>Eukaryota</taxon>
        <taxon>Fungi</taxon>
        <taxon>Dikarya</taxon>
        <taxon>Ascomycota</taxon>
        <taxon>Pezizomycotina</taxon>
        <taxon>Dothideomycetes</taxon>
        <taxon>Pleosporomycetidae</taxon>
        <taxon>Venturiales</taxon>
        <taxon>Cylindrosympodiaceae</taxon>
        <taxon>Tothia</taxon>
    </lineage>
</organism>
<dbReference type="CDD" id="cd00340">
    <property type="entry name" value="GSH_Peroxidase"/>
    <property type="match status" value="1"/>
</dbReference>
<reference evidence="9" key="1">
    <citation type="journal article" date="2020" name="Stud. Mycol.">
        <title>101 Dothideomycetes genomes: a test case for predicting lifestyles and emergence of pathogens.</title>
        <authorList>
            <person name="Haridas S."/>
            <person name="Albert R."/>
            <person name="Binder M."/>
            <person name="Bloem J."/>
            <person name="Labutti K."/>
            <person name="Salamov A."/>
            <person name="Andreopoulos B."/>
            <person name="Baker S."/>
            <person name="Barry K."/>
            <person name="Bills G."/>
            <person name="Bluhm B."/>
            <person name="Cannon C."/>
            <person name="Castanera R."/>
            <person name="Culley D."/>
            <person name="Daum C."/>
            <person name="Ezra D."/>
            <person name="Gonzalez J."/>
            <person name="Henrissat B."/>
            <person name="Kuo A."/>
            <person name="Liang C."/>
            <person name="Lipzen A."/>
            <person name="Lutzoni F."/>
            <person name="Magnuson J."/>
            <person name="Mondo S."/>
            <person name="Nolan M."/>
            <person name="Ohm R."/>
            <person name="Pangilinan J."/>
            <person name="Park H.-J."/>
            <person name="Ramirez L."/>
            <person name="Alfaro M."/>
            <person name="Sun H."/>
            <person name="Tritt A."/>
            <person name="Yoshinaga Y."/>
            <person name="Zwiers L.-H."/>
            <person name="Turgeon B."/>
            <person name="Goodwin S."/>
            <person name="Spatafora J."/>
            <person name="Crous P."/>
            <person name="Grigoriev I."/>
        </authorList>
    </citation>
    <scope>NUCLEOTIDE SEQUENCE</scope>
    <source>
        <strain evidence="9">CBS 130266</strain>
    </source>
</reference>
<dbReference type="PROSITE" id="PS51355">
    <property type="entry name" value="GLUTATHIONE_PEROXID_3"/>
    <property type="match status" value="1"/>
</dbReference>
<evidence type="ECO:0000256" key="2">
    <source>
        <dbReference type="ARBA" id="ARBA00022559"/>
    </source>
</evidence>
<comment type="caution">
    <text evidence="9">The sequence shown here is derived from an EMBL/GenBank/DDBJ whole genome shotgun (WGS) entry which is preliminary data.</text>
</comment>
<feature type="active site" evidence="7">
    <location>
        <position position="39"/>
    </location>
</feature>
<keyword evidence="2 8" id="KW-0575">Peroxidase</keyword>
<dbReference type="GO" id="GO:0140824">
    <property type="term" value="F:thioredoxin-dependent peroxiredoxin activity"/>
    <property type="evidence" value="ECO:0007669"/>
    <property type="project" value="UniProtKB-EC"/>
</dbReference>
<accession>A0A9P4TSK7</accession>
<keyword evidence="3" id="KW-0049">Antioxidant</keyword>
<evidence type="ECO:0000313" key="10">
    <source>
        <dbReference type="Proteomes" id="UP000800235"/>
    </source>
</evidence>
<dbReference type="InterPro" id="IPR029760">
    <property type="entry name" value="GPX_CS"/>
</dbReference>
<dbReference type="Pfam" id="PF00255">
    <property type="entry name" value="GSHPx"/>
    <property type="match status" value="1"/>
</dbReference>
<comment type="catalytic activity">
    <reaction evidence="6">
        <text>a hydroperoxide + [thioredoxin]-dithiol = an alcohol + [thioredoxin]-disulfide + H2O</text>
        <dbReference type="Rhea" id="RHEA:62620"/>
        <dbReference type="Rhea" id="RHEA-COMP:10698"/>
        <dbReference type="Rhea" id="RHEA-COMP:10700"/>
        <dbReference type="ChEBI" id="CHEBI:15377"/>
        <dbReference type="ChEBI" id="CHEBI:29950"/>
        <dbReference type="ChEBI" id="CHEBI:30879"/>
        <dbReference type="ChEBI" id="CHEBI:35924"/>
        <dbReference type="ChEBI" id="CHEBI:50058"/>
        <dbReference type="EC" id="1.11.1.24"/>
    </reaction>
</comment>
<protein>
    <recommendedName>
        <fullName evidence="8">Glutathione peroxidase</fullName>
    </recommendedName>
</protein>
<comment type="similarity">
    <text evidence="1 8">Belongs to the glutathione peroxidase family.</text>
</comment>
<evidence type="ECO:0000313" key="9">
    <source>
        <dbReference type="EMBL" id="KAF2418506.1"/>
    </source>
</evidence>
<dbReference type="FunFam" id="3.40.30.10:FF:000010">
    <property type="entry name" value="Glutathione peroxidase"/>
    <property type="match status" value="1"/>
</dbReference>
<dbReference type="InterPro" id="IPR029759">
    <property type="entry name" value="GPX_AS"/>
</dbReference>
<keyword evidence="4 8" id="KW-0560">Oxidoreductase</keyword>
<dbReference type="InterPro" id="IPR000889">
    <property type="entry name" value="Glutathione_peroxidase"/>
</dbReference>
<evidence type="ECO:0000256" key="4">
    <source>
        <dbReference type="ARBA" id="ARBA00023002"/>
    </source>
</evidence>
<evidence type="ECO:0000256" key="5">
    <source>
        <dbReference type="ARBA" id="ARBA00023284"/>
    </source>
</evidence>
<dbReference type="AlphaFoldDB" id="A0A9P4TSK7"/>
<dbReference type="PRINTS" id="PR01011">
    <property type="entry name" value="GLUTPROXDASE"/>
</dbReference>
<dbReference type="PROSITE" id="PS00460">
    <property type="entry name" value="GLUTATHIONE_PEROXID_1"/>
    <property type="match status" value="1"/>
</dbReference>
<dbReference type="Gene3D" id="3.40.30.10">
    <property type="entry name" value="Glutaredoxin"/>
    <property type="match status" value="1"/>
</dbReference>
<dbReference type="PIRSF" id="PIRSF000303">
    <property type="entry name" value="Glutathion_perox"/>
    <property type="match status" value="1"/>
</dbReference>
<dbReference type="Proteomes" id="UP000800235">
    <property type="component" value="Unassembled WGS sequence"/>
</dbReference>
<dbReference type="PANTHER" id="PTHR11592:SF78">
    <property type="entry name" value="GLUTATHIONE PEROXIDASE"/>
    <property type="match status" value="1"/>
</dbReference>
<keyword evidence="5" id="KW-0676">Redox-active center</keyword>